<dbReference type="PANTHER" id="PTHR43611">
    <property type="entry name" value="ALPHA-D-GLUCOSE 1-PHOSPHATE PHOSPHATASE"/>
    <property type="match status" value="1"/>
</dbReference>
<dbReference type="Proteomes" id="UP000249254">
    <property type="component" value="Unassembled WGS sequence"/>
</dbReference>
<dbReference type="RefSeq" id="WP_111526943.1">
    <property type="nucleotide sequence ID" value="NZ_JBHRSG010000001.1"/>
</dbReference>
<dbReference type="PANTHER" id="PTHR43611:SF3">
    <property type="entry name" value="FLAVIN MONONUCLEOTIDE HYDROLASE 1, CHLOROPLATIC"/>
    <property type="match status" value="1"/>
</dbReference>
<gene>
    <name evidence="1" type="ORF">DJ017_00920</name>
</gene>
<accession>A0A328AER6</accession>
<protein>
    <submittedName>
        <fullName evidence="1">HAD family phosphatase</fullName>
    </submittedName>
</protein>
<dbReference type="OrthoDB" id="9807742at2"/>
<dbReference type="InterPro" id="IPR006439">
    <property type="entry name" value="HAD-SF_hydro_IA"/>
</dbReference>
<dbReference type="SFLD" id="SFLDS00003">
    <property type="entry name" value="Haloacid_Dehalogenase"/>
    <property type="match status" value="1"/>
</dbReference>
<proteinExistence type="predicted"/>
<evidence type="ECO:0000313" key="1">
    <source>
        <dbReference type="EMBL" id="RAK53190.1"/>
    </source>
</evidence>
<dbReference type="CDD" id="cd02603">
    <property type="entry name" value="HAD_sEH-N_like"/>
    <property type="match status" value="1"/>
</dbReference>
<reference evidence="2" key="1">
    <citation type="submission" date="2018-05" db="EMBL/GenBank/DDBJ databases">
        <authorList>
            <person name="Li X."/>
        </authorList>
    </citation>
    <scope>NUCLEOTIDE SEQUENCE [LARGE SCALE GENOMIC DNA]</scope>
    <source>
        <strain evidence="2">LX32</strain>
    </source>
</reference>
<name>A0A328AER6_9CAUL</name>
<comment type="caution">
    <text evidence="1">The sequence shown here is derived from an EMBL/GenBank/DDBJ whole genome shotgun (WGS) entry which is preliminary data.</text>
</comment>
<dbReference type="SUPFAM" id="SSF56784">
    <property type="entry name" value="HAD-like"/>
    <property type="match status" value="1"/>
</dbReference>
<dbReference type="NCBIfam" id="TIGR01509">
    <property type="entry name" value="HAD-SF-IA-v3"/>
    <property type="match status" value="1"/>
</dbReference>
<organism evidence="1 2">
    <name type="scientific">Phenylobacterium soli</name>
    <dbReference type="NCBI Taxonomy" id="2170551"/>
    <lineage>
        <taxon>Bacteria</taxon>
        <taxon>Pseudomonadati</taxon>
        <taxon>Pseudomonadota</taxon>
        <taxon>Alphaproteobacteria</taxon>
        <taxon>Caulobacterales</taxon>
        <taxon>Caulobacteraceae</taxon>
        <taxon>Phenylobacterium</taxon>
    </lineage>
</organism>
<dbReference type="InterPro" id="IPR023214">
    <property type="entry name" value="HAD_sf"/>
</dbReference>
<dbReference type="AlphaFoldDB" id="A0A328AER6"/>
<dbReference type="SFLD" id="SFLDG01129">
    <property type="entry name" value="C1.5:_HAD__Beta-PGM__Phosphata"/>
    <property type="match status" value="1"/>
</dbReference>
<dbReference type="EMBL" id="QFYQ01000001">
    <property type="protein sequence ID" value="RAK53190.1"/>
    <property type="molecule type" value="Genomic_DNA"/>
</dbReference>
<dbReference type="Gene3D" id="1.10.150.240">
    <property type="entry name" value="Putative phosphatase, domain 2"/>
    <property type="match status" value="1"/>
</dbReference>
<dbReference type="Gene3D" id="3.40.50.1000">
    <property type="entry name" value="HAD superfamily/HAD-like"/>
    <property type="match status" value="1"/>
</dbReference>
<sequence>MPKAVLWDFGNVIVRWDPRTLYAKIFPDASERDRFLAEVCTMAWHVETDRGVTFADNCARLAAQHPHHADAIWAWRHRWEEMFSGTIPETEAAIEALHAAGVPQFGLSNISTETLDSTLAMSPAFGRLQGVVASGREGLIKPQPEIFHLACERFGYAPQDFLFVDDGAHNIAAASALGFDVHHFTDPASLRPALEARKLL</sequence>
<evidence type="ECO:0000313" key="2">
    <source>
        <dbReference type="Proteomes" id="UP000249254"/>
    </source>
</evidence>
<dbReference type="InterPro" id="IPR023198">
    <property type="entry name" value="PGP-like_dom2"/>
</dbReference>
<dbReference type="InterPro" id="IPR036412">
    <property type="entry name" value="HAD-like_sf"/>
</dbReference>
<dbReference type="Pfam" id="PF00702">
    <property type="entry name" value="Hydrolase"/>
    <property type="match status" value="1"/>
</dbReference>
<keyword evidence="2" id="KW-1185">Reference proteome</keyword>